<comment type="caution">
    <text evidence="4">The sequence shown here is derived from an EMBL/GenBank/DDBJ whole genome shotgun (WGS) entry which is preliminary data.</text>
</comment>
<proteinExistence type="predicted"/>
<dbReference type="OrthoDB" id="2804213at2759"/>
<gene>
    <name evidence="4" type="ORF">HMN09_00990700</name>
</gene>
<keyword evidence="2" id="KW-0472">Membrane</keyword>
<feature type="transmembrane region" description="Helical" evidence="2">
    <location>
        <begin position="57"/>
        <end position="83"/>
    </location>
</feature>
<feature type="transmembrane region" description="Helical" evidence="2">
    <location>
        <begin position="230"/>
        <end position="251"/>
    </location>
</feature>
<evidence type="ECO:0000259" key="3">
    <source>
        <dbReference type="Pfam" id="PF20151"/>
    </source>
</evidence>
<evidence type="ECO:0000256" key="1">
    <source>
        <dbReference type="SAM" id="MobiDB-lite"/>
    </source>
</evidence>
<protein>
    <recommendedName>
        <fullName evidence="3">DUF6533 domain-containing protein</fullName>
    </recommendedName>
</protein>
<feature type="transmembrane region" description="Helical" evidence="2">
    <location>
        <begin position="176"/>
        <end position="195"/>
    </location>
</feature>
<name>A0A8H6W304_MYCCL</name>
<reference evidence="4" key="1">
    <citation type="submission" date="2020-05" db="EMBL/GenBank/DDBJ databases">
        <title>Mycena genomes resolve the evolution of fungal bioluminescence.</title>
        <authorList>
            <person name="Tsai I.J."/>
        </authorList>
    </citation>
    <scope>NUCLEOTIDE SEQUENCE</scope>
    <source>
        <strain evidence="4">110903Hualien_Pintung</strain>
    </source>
</reference>
<feature type="transmembrane region" description="Helical" evidence="2">
    <location>
        <begin position="95"/>
        <end position="113"/>
    </location>
</feature>
<feature type="compositionally biased region" description="Polar residues" evidence="1">
    <location>
        <begin position="385"/>
        <end position="398"/>
    </location>
</feature>
<feature type="domain" description="DUF6533" evidence="3">
    <location>
        <begin position="26"/>
        <end position="72"/>
    </location>
</feature>
<keyword evidence="5" id="KW-1185">Reference proteome</keyword>
<evidence type="ECO:0000313" key="4">
    <source>
        <dbReference type="EMBL" id="KAF7299838.1"/>
    </source>
</evidence>
<feature type="region of interest" description="Disordered" evidence="1">
    <location>
        <begin position="357"/>
        <end position="398"/>
    </location>
</feature>
<keyword evidence="2" id="KW-0812">Transmembrane</keyword>
<feature type="transmembrane region" description="Helical" evidence="2">
    <location>
        <begin position="125"/>
        <end position="148"/>
    </location>
</feature>
<dbReference type="Pfam" id="PF20151">
    <property type="entry name" value="DUF6533"/>
    <property type="match status" value="1"/>
</dbReference>
<dbReference type="AlphaFoldDB" id="A0A8H6W304"/>
<accession>A0A8H6W304</accession>
<keyword evidence="2" id="KW-1133">Transmembrane helix</keyword>
<dbReference type="EMBL" id="JACAZE010000014">
    <property type="protein sequence ID" value="KAF7299838.1"/>
    <property type="molecule type" value="Genomic_DNA"/>
</dbReference>
<dbReference type="InterPro" id="IPR045340">
    <property type="entry name" value="DUF6533"/>
</dbReference>
<organism evidence="4 5">
    <name type="scientific">Mycena chlorophos</name>
    <name type="common">Agaric fungus</name>
    <name type="synonym">Agaricus chlorophos</name>
    <dbReference type="NCBI Taxonomy" id="658473"/>
    <lineage>
        <taxon>Eukaryota</taxon>
        <taxon>Fungi</taxon>
        <taxon>Dikarya</taxon>
        <taxon>Basidiomycota</taxon>
        <taxon>Agaricomycotina</taxon>
        <taxon>Agaricomycetes</taxon>
        <taxon>Agaricomycetidae</taxon>
        <taxon>Agaricales</taxon>
        <taxon>Marasmiineae</taxon>
        <taxon>Mycenaceae</taxon>
        <taxon>Mycena</taxon>
    </lineage>
</organism>
<feature type="transmembrane region" description="Helical" evidence="2">
    <location>
        <begin position="27"/>
        <end position="45"/>
    </location>
</feature>
<evidence type="ECO:0000256" key="2">
    <source>
        <dbReference type="SAM" id="Phobius"/>
    </source>
</evidence>
<sequence>MGPGTVQPDSDPLGVQTQLQQLNFLNLISYTLLVYEYFCLLSAEVDRFWCKSRSRTTFPAILFFVNRYVTLLGNLPMVIVALWNAAPSARKTATYHQFYIIITQGIVGIILVLRTYALYGRTRRILIALIVLALTTTALAAGGMLISLRAPDAGVSFGAAGGCVATKGRIQSLGLLMAWAAMGAFDCTIFGLTVYRTLRDGMWAQTGSLHSQFFGQFKGMRLLQILLRDGAIYFLVMVLFNVANMITFLVGNAFNRGLPSVLGNVLSSIMITRFMLHLRDPALGPGPFAVNSSGTMADLTISGTGTSGVESGFVVARPGPPRLNPSAGAGAGLESMPVLDIGVTRTTRTEVSVWNHSPRWDIGSGYPPPRDPASTTDDWDRDSKSPASASATNRRPWS</sequence>
<dbReference type="Proteomes" id="UP000613580">
    <property type="component" value="Unassembled WGS sequence"/>
</dbReference>
<evidence type="ECO:0000313" key="5">
    <source>
        <dbReference type="Proteomes" id="UP000613580"/>
    </source>
</evidence>